<dbReference type="SUPFAM" id="SSF51161">
    <property type="entry name" value="Trimeric LpxA-like enzymes"/>
    <property type="match status" value="1"/>
</dbReference>
<accession>A0ABQ6EJ86</accession>
<reference evidence="2" key="1">
    <citation type="journal article" date="2019" name="Int. J. Syst. Evol. Microbiol.">
        <title>The Global Catalogue of Microorganisms (GCM) 10K type strain sequencing project: providing services to taxonomists for standard genome sequencing and annotation.</title>
        <authorList>
            <consortium name="The Broad Institute Genomics Platform"/>
            <consortium name="The Broad Institute Genome Sequencing Center for Infectious Disease"/>
            <person name="Wu L."/>
            <person name="Ma J."/>
        </authorList>
    </citation>
    <scope>NUCLEOTIDE SEQUENCE [LARGE SCALE GENOMIC DNA]</scope>
    <source>
        <strain evidence="2">NBRC 111146</strain>
    </source>
</reference>
<comment type="caution">
    <text evidence="1">The sequence shown here is derived from an EMBL/GenBank/DDBJ whole genome shotgun (WGS) entry which is preliminary data.</text>
</comment>
<evidence type="ECO:0008006" key="3">
    <source>
        <dbReference type="Google" id="ProtNLM"/>
    </source>
</evidence>
<dbReference type="Proteomes" id="UP001157156">
    <property type="component" value="Unassembled WGS sequence"/>
</dbReference>
<name>A0ABQ6EJ86_9VIBR</name>
<keyword evidence="2" id="KW-1185">Reference proteome</keyword>
<proteinExistence type="predicted"/>
<dbReference type="InterPro" id="IPR011004">
    <property type="entry name" value="Trimer_LpxA-like_sf"/>
</dbReference>
<dbReference type="RefSeq" id="WP_089124623.1">
    <property type="nucleotide sequence ID" value="NZ_BSPV01000001.1"/>
</dbReference>
<gene>
    <name evidence="1" type="ORF">GCM10007931_01520</name>
</gene>
<dbReference type="CDD" id="cd04647">
    <property type="entry name" value="LbH_MAT_like"/>
    <property type="match status" value="1"/>
</dbReference>
<organism evidence="1 2">
    <name type="scientific">Vibrio algivorus</name>
    <dbReference type="NCBI Taxonomy" id="1667024"/>
    <lineage>
        <taxon>Bacteria</taxon>
        <taxon>Pseudomonadati</taxon>
        <taxon>Pseudomonadota</taxon>
        <taxon>Gammaproteobacteria</taxon>
        <taxon>Vibrionales</taxon>
        <taxon>Vibrionaceae</taxon>
        <taxon>Vibrio</taxon>
    </lineage>
</organism>
<dbReference type="InterPro" id="IPR051159">
    <property type="entry name" value="Hexapeptide_acetyltransf"/>
</dbReference>
<dbReference type="EMBL" id="BSPV01000001">
    <property type="protein sequence ID" value="GLT13178.1"/>
    <property type="molecule type" value="Genomic_DNA"/>
</dbReference>
<dbReference type="PANTHER" id="PTHR23416">
    <property type="entry name" value="SIALIC ACID SYNTHASE-RELATED"/>
    <property type="match status" value="1"/>
</dbReference>
<protein>
    <recommendedName>
        <fullName evidence="3">Acyltransferase</fullName>
    </recommendedName>
</protein>
<sequence>MKGRDLLSLLEPLLKVFIFITRLFPQFILRIVYDLSRFIPWRLGIFIRLILIRTLSKSGNNIYIATNVTIKNPEYMVLGDNVSIHENCFIDANGGLEIGNNVSIAHNSSIVCFEHSWADITTPIKYNPLVLKKITIGDDVWIGCGVRILAGASLSNRTVVAAGSIVNKAFEGNVLIAGVPSKVKKALN</sequence>
<dbReference type="Gene3D" id="2.160.10.10">
    <property type="entry name" value="Hexapeptide repeat proteins"/>
    <property type="match status" value="1"/>
</dbReference>
<evidence type="ECO:0000313" key="2">
    <source>
        <dbReference type="Proteomes" id="UP001157156"/>
    </source>
</evidence>
<evidence type="ECO:0000313" key="1">
    <source>
        <dbReference type="EMBL" id="GLT13178.1"/>
    </source>
</evidence>